<accession>A0A401RZS7</accession>
<protein>
    <recommendedName>
        <fullName evidence="4">Protein moonraker</fullName>
    </recommendedName>
</protein>
<organism evidence="2 3">
    <name type="scientific">Chiloscyllium punctatum</name>
    <name type="common">Brownbanded bambooshark</name>
    <name type="synonym">Hemiscyllium punctatum</name>
    <dbReference type="NCBI Taxonomy" id="137246"/>
    <lineage>
        <taxon>Eukaryota</taxon>
        <taxon>Metazoa</taxon>
        <taxon>Chordata</taxon>
        <taxon>Craniata</taxon>
        <taxon>Vertebrata</taxon>
        <taxon>Chondrichthyes</taxon>
        <taxon>Elasmobranchii</taxon>
        <taxon>Galeomorphii</taxon>
        <taxon>Galeoidea</taxon>
        <taxon>Orectolobiformes</taxon>
        <taxon>Hemiscylliidae</taxon>
        <taxon>Chiloscyllium</taxon>
    </lineage>
</organism>
<dbReference type="OrthoDB" id="10072648at2759"/>
<evidence type="ECO:0000313" key="2">
    <source>
        <dbReference type="EMBL" id="GCC23655.1"/>
    </source>
</evidence>
<keyword evidence="3" id="KW-1185">Reference proteome</keyword>
<dbReference type="PANTHER" id="PTHR15732">
    <property type="entry name" value="PROTEIN MOONRAKER"/>
    <property type="match status" value="1"/>
</dbReference>
<gene>
    <name evidence="2" type="ORF">chiPu_0002053</name>
</gene>
<evidence type="ECO:0000313" key="3">
    <source>
        <dbReference type="Proteomes" id="UP000287033"/>
    </source>
</evidence>
<name>A0A401RZS7_CHIPU</name>
<evidence type="ECO:0000256" key="1">
    <source>
        <dbReference type="SAM" id="MobiDB-lite"/>
    </source>
</evidence>
<dbReference type="Proteomes" id="UP000287033">
    <property type="component" value="Unassembled WGS sequence"/>
</dbReference>
<dbReference type="InterPro" id="IPR031447">
    <property type="entry name" value="MNR"/>
</dbReference>
<proteinExistence type="predicted"/>
<dbReference type="OMA" id="LERPWNG"/>
<dbReference type="Pfam" id="PF15718">
    <property type="entry name" value="MNR"/>
    <property type="match status" value="1"/>
</dbReference>
<feature type="region of interest" description="Disordered" evidence="1">
    <location>
        <begin position="193"/>
        <end position="224"/>
    </location>
</feature>
<evidence type="ECO:0008006" key="4">
    <source>
        <dbReference type="Google" id="ProtNLM"/>
    </source>
</evidence>
<feature type="compositionally biased region" description="Polar residues" evidence="1">
    <location>
        <begin position="426"/>
        <end position="437"/>
    </location>
</feature>
<feature type="region of interest" description="Disordered" evidence="1">
    <location>
        <begin position="391"/>
        <end position="440"/>
    </location>
</feature>
<reference evidence="2 3" key="1">
    <citation type="journal article" date="2018" name="Nat. Ecol. Evol.">
        <title>Shark genomes provide insights into elasmobranch evolution and the origin of vertebrates.</title>
        <authorList>
            <person name="Hara Y"/>
            <person name="Yamaguchi K"/>
            <person name="Onimaru K"/>
            <person name="Kadota M"/>
            <person name="Koyanagi M"/>
            <person name="Keeley SD"/>
            <person name="Tatsumi K"/>
            <person name="Tanaka K"/>
            <person name="Motone F"/>
            <person name="Kageyama Y"/>
            <person name="Nozu R"/>
            <person name="Adachi N"/>
            <person name="Nishimura O"/>
            <person name="Nakagawa R"/>
            <person name="Tanegashima C"/>
            <person name="Kiyatake I"/>
            <person name="Matsumoto R"/>
            <person name="Murakumo K"/>
            <person name="Nishida K"/>
            <person name="Terakita A"/>
            <person name="Kuratani S"/>
            <person name="Sato K"/>
            <person name="Hyodo S Kuraku.S."/>
        </authorList>
    </citation>
    <scope>NUCLEOTIDE SEQUENCE [LARGE SCALE GENOMIC DNA]</scope>
</reference>
<comment type="caution">
    <text evidence="2">The sequence shown here is derived from an EMBL/GenBank/DDBJ whole genome shotgun (WGS) entry which is preliminary data.</text>
</comment>
<dbReference type="EMBL" id="BEZZ01000035">
    <property type="protein sequence ID" value="GCC23655.1"/>
    <property type="molecule type" value="Genomic_DNA"/>
</dbReference>
<dbReference type="GO" id="GO:0007099">
    <property type="term" value="P:centriole replication"/>
    <property type="evidence" value="ECO:0007669"/>
    <property type="project" value="InterPro"/>
</dbReference>
<dbReference type="GO" id="GO:0034451">
    <property type="term" value="C:centriolar satellite"/>
    <property type="evidence" value="ECO:0007669"/>
    <property type="project" value="TreeGrafter"/>
</dbReference>
<dbReference type="STRING" id="137246.A0A401RZS7"/>
<sequence>MATKIQHHQTQILNSAHSFGTWVPSISAGQDVGRNVQSGSQFYKNQLKFNKDTLSTISNLAATVTEPRPIVIEKLRQPCDPHVQNDAQSMSNSVPFSSVSEERLNMAVRMAKRDVKKGHLEAQMKDYLYKLEQDQAETSKYINRVKGKSVENAAYVRNRLKMEALTKLKQQKNQTSKEGITKSGARVYICTSDQSQARPARTDSPPTHDPGPDLNRQNQGSKTAEEIRRLRTELSKYFQKIEELSKREKYADILDPEEERRMQIKRQEQASRSARMLYVLQQQVNEIQEEIEKQSPHKIKHTKKSRAMSRLAAAHRGAVRALQMFVSQLSGQSEQQIPTYYKELGQLIRQLSLCSAKMESDMDASIPETIINILQQVEDLDSLLGRQLPQRKSNQLLQRARSVSPPNRKGPPGRHRSRSAERLQKPSITKHNVSFAQKQLPPLKTVQIDESFHVAESPRPQLCDRESLPIQEEQQQQEEGPPTPDRSTVLRAGLDALQRVGALKKSAMERKATKKGVLLPTRSYPRGQNNLEMQACFQKSTVSSELKRYQGPPKESRPPWIPGYPTCPLGPSKRILWKKQKTKLESQKSKPADKSQIYLFKEMEQERQEAANTEAIRLAWLDSETARRLRELNKLCIQEIDRIKKLRAEADSPNKWIAKAEGEIREKLQPLLDKAQVISDSWENRTRSKDCSLQHQLSLHVAEKAAASADLLSEKLLDELLEDTAHELLNLELNAKTHSEALMMQEGTTLENMLQRIEEMERYQEAVCRRICQIEYADPDFWAEEVKQEREFVLIDTKPHTPQPIRITRTIEQSEPTLDRITQKSLEADPAEDLELSGKPEPASLLEPLTQKLSRKRQNGIELSIPQKMFHHILDYRERFDQHLKMISHEAVGSFNPWLITESLAEELMDEGLNDVAAELQNVCEEYAEALFTSEFVPPVE</sequence>
<dbReference type="GO" id="GO:0071539">
    <property type="term" value="P:protein localization to centrosome"/>
    <property type="evidence" value="ECO:0007669"/>
    <property type="project" value="TreeGrafter"/>
</dbReference>
<dbReference type="PANTHER" id="PTHR15732:SF4">
    <property type="entry name" value="PROTEIN MOONRAKER"/>
    <property type="match status" value="1"/>
</dbReference>
<dbReference type="AlphaFoldDB" id="A0A401RZS7"/>